<keyword evidence="6" id="KW-0833">Ubl conjugation pathway</keyword>
<dbReference type="CDD" id="cd20339">
    <property type="entry name" value="BRcat_RBR_RNF216"/>
    <property type="match status" value="1"/>
</dbReference>
<dbReference type="PROSITE" id="PS51873">
    <property type="entry name" value="TRIAD"/>
    <property type="match status" value="1"/>
</dbReference>
<keyword evidence="3" id="KW-0479">Metal-binding</keyword>
<evidence type="ECO:0000256" key="3">
    <source>
        <dbReference type="ARBA" id="ARBA00022723"/>
    </source>
</evidence>
<dbReference type="CDD" id="cd20353">
    <property type="entry name" value="Rcat_RBR_RNF216"/>
    <property type="match status" value="1"/>
</dbReference>
<keyword evidence="8" id="KW-0175">Coiled coil</keyword>
<dbReference type="InterPro" id="IPR047545">
    <property type="entry name" value="BRcat_RBR_RNF216"/>
</dbReference>
<evidence type="ECO:0000256" key="7">
    <source>
        <dbReference type="ARBA" id="ARBA00022833"/>
    </source>
</evidence>
<dbReference type="Gene3D" id="1.20.120.1750">
    <property type="match status" value="1"/>
</dbReference>
<dbReference type="PANTHER" id="PTHR22770">
    <property type="entry name" value="UBIQUITIN CONJUGATING ENZYME 7 INTERACTING PROTEIN-RELATED"/>
    <property type="match status" value="1"/>
</dbReference>
<dbReference type="SUPFAM" id="SSF57850">
    <property type="entry name" value="RING/U-box"/>
    <property type="match status" value="1"/>
</dbReference>
<feature type="compositionally biased region" description="Basic and acidic residues" evidence="9">
    <location>
        <begin position="175"/>
        <end position="184"/>
    </location>
</feature>
<feature type="compositionally biased region" description="Basic and acidic residues" evidence="9">
    <location>
        <begin position="545"/>
        <end position="555"/>
    </location>
</feature>
<keyword evidence="5" id="KW-0863">Zinc-finger</keyword>
<feature type="region of interest" description="Disordered" evidence="9">
    <location>
        <begin position="532"/>
        <end position="555"/>
    </location>
</feature>
<dbReference type="GO" id="GO:0016740">
    <property type="term" value="F:transferase activity"/>
    <property type="evidence" value="ECO:0007669"/>
    <property type="project" value="UniProtKB-KW"/>
</dbReference>
<evidence type="ECO:0000313" key="12">
    <source>
        <dbReference type="Proteomes" id="UP000700596"/>
    </source>
</evidence>
<accession>A0A9P9D8M4</accession>
<name>A0A9P9D8M4_9PLEO</name>
<evidence type="ECO:0000256" key="1">
    <source>
        <dbReference type="ARBA" id="ARBA00004906"/>
    </source>
</evidence>
<dbReference type="GO" id="GO:0008270">
    <property type="term" value="F:zinc ion binding"/>
    <property type="evidence" value="ECO:0007669"/>
    <property type="project" value="UniProtKB-KW"/>
</dbReference>
<dbReference type="Proteomes" id="UP000700596">
    <property type="component" value="Unassembled WGS sequence"/>
</dbReference>
<keyword evidence="2" id="KW-0808">Transferase</keyword>
<dbReference type="AlphaFoldDB" id="A0A9P9D8M4"/>
<dbReference type="Gene3D" id="3.30.40.10">
    <property type="entry name" value="Zinc/RING finger domain, C3HC4 (zinc finger)"/>
    <property type="match status" value="1"/>
</dbReference>
<dbReference type="EMBL" id="JAGMWT010000017">
    <property type="protein sequence ID" value="KAH7114341.1"/>
    <property type="molecule type" value="Genomic_DNA"/>
</dbReference>
<dbReference type="PANTHER" id="PTHR22770:SF47">
    <property type="entry name" value="E3 UBIQUITIN-PROTEIN LIGASE RNF216"/>
    <property type="match status" value="1"/>
</dbReference>
<dbReference type="OrthoDB" id="10009520at2759"/>
<keyword evidence="7" id="KW-0862">Zinc</keyword>
<evidence type="ECO:0000259" key="10">
    <source>
        <dbReference type="PROSITE" id="PS51873"/>
    </source>
</evidence>
<organism evidence="11 12">
    <name type="scientific">Dendryphion nanum</name>
    <dbReference type="NCBI Taxonomy" id="256645"/>
    <lineage>
        <taxon>Eukaryota</taxon>
        <taxon>Fungi</taxon>
        <taxon>Dikarya</taxon>
        <taxon>Ascomycota</taxon>
        <taxon>Pezizomycotina</taxon>
        <taxon>Dothideomycetes</taxon>
        <taxon>Pleosporomycetidae</taxon>
        <taxon>Pleosporales</taxon>
        <taxon>Torulaceae</taxon>
        <taxon>Dendryphion</taxon>
    </lineage>
</organism>
<comment type="caution">
    <text evidence="11">The sequence shown here is derived from an EMBL/GenBank/DDBJ whole genome shotgun (WGS) entry which is preliminary data.</text>
</comment>
<evidence type="ECO:0000313" key="11">
    <source>
        <dbReference type="EMBL" id="KAH7114341.1"/>
    </source>
</evidence>
<feature type="domain" description="RING-type" evidence="10">
    <location>
        <begin position="326"/>
        <end position="548"/>
    </location>
</feature>
<evidence type="ECO:0000256" key="2">
    <source>
        <dbReference type="ARBA" id="ARBA00022679"/>
    </source>
</evidence>
<dbReference type="Pfam" id="PF26200">
    <property type="entry name" value="Rcat_RNF216"/>
    <property type="match status" value="1"/>
</dbReference>
<evidence type="ECO:0000256" key="5">
    <source>
        <dbReference type="ARBA" id="ARBA00022771"/>
    </source>
</evidence>
<comment type="pathway">
    <text evidence="1">Protein modification; protein ubiquitination.</text>
</comment>
<feature type="coiled-coil region" evidence="8">
    <location>
        <begin position="287"/>
        <end position="324"/>
    </location>
</feature>
<evidence type="ECO:0000256" key="4">
    <source>
        <dbReference type="ARBA" id="ARBA00022737"/>
    </source>
</evidence>
<dbReference type="InterPro" id="IPR013083">
    <property type="entry name" value="Znf_RING/FYVE/PHD"/>
</dbReference>
<feature type="region of interest" description="Disordered" evidence="9">
    <location>
        <begin position="175"/>
        <end position="197"/>
    </location>
</feature>
<sequence>MTTQIQPRLIGQMAARQLQTGFNKPIDLTIDSDDESPTRYMDLEEDPLIDYDGEFYDFLDLDPPIMNNLPDSTAVDDDEEFARRLQNLSDIGDVCTRQLQDIPDIDVPPGEAPPIISIEDDEVLTEAACLQMVLNVLPDIAVDHVLELVNQLAEHGPLKSDDMLPLITRLLDDGPYPKEKDSMKNRKRKRDGDGEFADEEVLKGNASTDGVYQQNALNLLKDEFLDLPVRHIENTLNQKGSLYDTHVMLKTQIQDYDRISSSFRKIARARNTRGTERLLTTVRHPIISELKAARKIAERDVEKRRQKELAKRQEEENLLRAQAKGEMNVCSCCFDDIPINRMTCCNGEVVHFFCRDCTKTYIETEIGKGKCRPLCFADTNCGGTFRRQYLVDSLSQTTFDRLEHMQQQEDLMAAGLDFLEECPFCDYKQECLPIEIDKEFRCQAPKCEKVSCRLCQKESHLPVTCEEASKDEKLNARHTIEEAKSEALIRKCNRCKNPFIKESGCNKMSCSKCGNLQCYVCSKDIKDYNHFQDHGRGQANGSKCPLHDNQEDRHEKEIQKAEAEALARIRAERPDISEEELKIEVSDRVKNADKARQTQAQQGHGGYGMVMNGNQPQAFQDEFRAFQPPQYQVNGVAPPVFQPVPPQAQPVQPWNPEQYPPQFQPQPINPPDAYQDWANLAPLPMPRFDGNAPVNAPFFPDIDYMAPAPESRSVSTHVPWVW</sequence>
<reference evidence="11" key="1">
    <citation type="journal article" date="2021" name="Nat. Commun.">
        <title>Genetic determinants of endophytism in the Arabidopsis root mycobiome.</title>
        <authorList>
            <person name="Mesny F."/>
            <person name="Miyauchi S."/>
            <person name="Thiergart T."/>
            <person name="Pickel B."/>
            <person name="Atanasova L."/>
            <person name="Karlsson M."/>
            <person name="Huettel B."/>
            <person name="Barry K.W."/>
            <person name="Haridas S."/>
            <person name="Chen C."/>
            <person name="Bauer D."/>
            <person name="Andreopoulos W."/>
            <person name="Pangilinan J."/>
            <person name="LaButti K."/>
            <person name="Riley R."/>
            <person name="Lipzen A."/>
            <person name="Clum A."/>
            <person name="Drula E."/>
            <person name="Henrissat B."/>
            <person name="Kohler A."/>
            <person name="Grigoriev I.V."/>
            <person name="Martin F.M."/>
            <person name="Hacquard S."/>
        </authorList>
    </citation>
    <scope>NUCLEOTIDE SEQUENCE</scope>
    <source>
        <strain evidence="11">MPI-CAGE-CH-0243</strain>
    </source>
</reference>
<evidence type="ECO:0000256" key="6">
    <source>
        <dbReference type="ARBA" id="ARBA00022786"/>
    </source>
</evidence>
<keyword evidence="12" id="KW-1185">Reference proteome</keyword>
<evidence type="ECO:0000256" key="8">
    <source>
        <dbReference type="SAM" id="Coils"/>
    </source>
</evidence>
<evidence type="ECO:0000256" key="9">
    <source>
        <dbReference type="SAM" id="MobiDB-lite"/>
    </source>
</evidence>
<protein>
    <recommendedName>
        <fullName evidence="10">RING-type domain-containing protein</fullName>
    </recommendedName>
</protein>
<proteinExistence type="predicted"/>
<dbReference type="InterPro" id="IPR051628">
    <property type="entry name" value="LUBAC_E3_Ligases"/>
</dbReference>
<dbReference type="InterPro" id="IPR044066">
    <property type="entry name" value="TRIAD_supradom"/>
</dbReference>
<dbReference type="InterPro" id="IPR047546">
    <property type="entry name" value="Rcat_RBR_RNF216"/>
</dbReference>
<gene>
    <name evidence="11" type="ORF">B0J11DRAFT_511076</name>
</gene>
<keyword evidence="4" id="KW-0677">Repeat</keyword>